<name>A0A1Q8QXT9_9FIRM</name>
<dbReference type="NCBIfam" id="TIGR04425">
    <property type="entry name" value="P_lya_rel_AroB"/>
    <property type="match status" value="1"/>
</dbReference>
<evidence type="ECO:0000256" key="4">
    <source>
        <dbReference type="ARBA" id="ARBA00023027"/>
    </source>
</evidence>
<comment type="caution">
    <text evidence="9">The sequence shown here is derived from an EMBL/GenBank/DDBJ whole genome shotgun (WGS) entry which is preliminary data.</text>
</comment>
<keyword evidence="6" id="KW-0170">Cobalt</keyword>
<comment type="cofactor">
    <cofactor evidence="1">
        <name>NAD(+)</name>
        <dbReference type="ChEBI" id="CHEBI:57540"/>
    </cofactor>
</comment>
<dbReference type="PIRSF" id="PIRSF001455">
    <property type="entry name" value="DHQ_synth"/>
    <property type="match status" value="1"/>
</dbReference>
<dbReference type="Pfam" id="PF01761">
    <property type="entry name" value="DHQ_synthase"/>
    <property type="match status" value="1"/>
</dbReference>
<accession>A0A1Q8QXT9</accession>
<protein>
    <submittedName>
        <fullName evidence="9">3-dehydroquinate synthase</fullName>
    </submittedName>
</protein>
<feature type="domain" description="3-dehydroquinate synthase C-terminal" evidence="8">
    <location>
        <begin position="170"/>
        <end position="312"/>
    </location>
</feature>
<dbReference type="GO" id="GO:0046872">
    <property type="term" value="F:metal ion binding"/>
    <property type="evidence" value="ECO:0007669"/>
    <property type="project" value="UniProtKB-KW"/>
</dbReference>
<dbReference type="CDD" id="cd08195">
    <property type="entry name" value="DHQS"/>
    <property type="match status" value="1"/>
</dbReference>
<evidence type="ECO:0000256" key="3">
    <source>
        <dbReference type="ARBA" id="ARBA00022723"/>
    </source>
</evidence>
<evidence type="ECO:0000256" key="6">
    <source>
        <dbReference type="ARBA" id="ARBA00023285"/>
    </source>
</evidence>
<keyword evidence="5" id="KW-0456">Lyase</keyword>
<comment type="cofactor">
    <cofactor evidence="2">
        <name>Co(2+)</name>
        <dbReference type="ChEBI" id="CHEBI:48828"/>
    </cofactor>
</comment>
<evidence type="ECO:0000256" key="1">
    <source>
        <dbReference type="ARBA" id="ARBA00001911"/>
    </source>
</evidence>
<dbReference type="EMBL" id="MLBF01000011">
    <property type="protein sequence ID" value="OLN32148.1"/>
    <property type="molecule type" value="Genomic_DNA"/>
</dbReference>
<dbReference type="SUPFAM" id="SSF56796">
    <property type="entry name" value="Dehydroquinate synthase-like"/>
    <property type="match status" value="1"/>
</dbReference>
<dbReference type="InterPro" id="IPR050071">
    <property type="entry name" value="Dehydroquinate_synthase"/>
</dbReference>
<dbReference type="OrthoDB" id="9806583at2"/>
<dbReference type="RefSeq" id="WP_075364670.1">
    <property type="nucleotide sequence ID" value="NZ_MLBF01000011.1"/>
</dbReference>
<dbReference type="InterPro" id="IPR030963">
    <property type="entry name" value="DHQ_synth_fam"/>
</dbReference>
<keyword evidence="10" id="KW-1185">Reference proteome</keyword>
<keyword evidence="3" id="KW-0479">Metal-binding</keyword>
<dbReference type="InterPro" id="IPR030960">
    <property type="entry name" value="DHQS/DOIS_N"/>
</dbReference>
<dbReference type="GO" id="GO:0003856">
    <property type="term" value="F:3-dehydroquinate synthase activity"/>
    <property type="evidence" value="ECO:0007669"/>
    <property type="project" value="TreeGrafter"/>
</dbReference>
<proteinExistence type="predicted"/>
<dbReference type="AlphaFoldDB" id="A0A1Q8QXT9"/>
<keyword evidence="4" id="KW-0520">NAD</keyword>
<dbReference type="Pfam" id="PF24621">
    <property type="entry name" value="DHQS_C"/>
    <property type="match status" value="1"/>
</dbReference>
<dbReference type="Gene3D" id="1.20.1090.10">
    <property type="entry name" value="Dehydroquinate synthase-like - alpha domain"/>
    <property type="match status" value="1"/>
</dbReference>
<dbReference type="InterPro" id="IPR030957">
    <property type="entry name" value="Put_AroB"/>
</dbReference>
<dbReference type="InterPro" id="IPR056179">
    <property type="entry name" value="DHQS_C"/>
</dbReference>
<evidence type="ECO:0000313" key="9">
    <source>
        <dbReference type="EMBL" id="OLN32148.1"/>
    </source>
</evidence>
<evidence type="ECO:0000256" key="2">
    <source>
        <dbReference type="ARBA" id="ARBA00001941"/>
    </source>
</evidence>
<evidence type="ECO:0000313" key="10">
    <source>
        <dbReference type="Proteomes" id="UP000186102"/>
    </source>
</evidence>
<reference evidence="9 10" key="1">
    <citation type="submission" date="2016-09" db="EMBL/GenBank/DDBJ databases">
        <title>Complete genome of Desulfosporosinus sp. OL.</title>
        <authorList>
            <person name="Mardanov A."/>
            <person name="Beletsky A."/>
            <person name="Panova A."/>
            <person name="Karnachuk O."/>
            <person name="Ravin N."/>
        </authorList>
    </citation>
    <scope>NUCLEOTIDE SEQUENCE [LARGE SCALE GENOMIC DNA]</scope>
    <source>
        <strain evidence="9 10">OL</strain>
    </source>
</reference>
<dbReference type="Gene3D" id="3.40.50.1970">
    <property type="match status" value="1"/>
</dbReference>
<dbReference type="Proteomes" id="UP000186102">
    <property type="component" value="Unassembled WGS sequence"/>
</dbReference>
<organism evidence="9 10">
    <name type="scientific">Desulfosporosinus metallidurans</name>
    <dbReference type="NCBI Taxonomy" id="1888891"/>
    <lineage>
        <taxon>Bacteria</taxon>
        <taxon>Bacillati</taxon>
        <taxon>Bacillota</taxon>
        <taxon>Clostridia</taxon>
        <taxon>Eubacteriales</taxon>
        <taxon>Desulfitobacteriaceae</taxon>
        <taxon>Desulfosporosinus</taxon>
    </lineage>
</organism>
<gene>
    <name evidence="9" type="ORF">DSOL_2021</name>
</gene>
<dbReference type="PANTHER" id="PTHR43622">
    <property type="entry name" value="3-DEHYDROQUINATE SYNTHASE"/>
    <property type="match status" value="1"/>
</dbReference>
<dbReference type="GO" id="GO:0009073">
    <property type="term" value="P:aromatic amino acid family biosynthetic process"/>
    <property type="evidence" value="ECO:0007669"/>
    <property type="project" value="InterPro"/>
</dbReference>
<dbReference type="STRING" id="1888891.DSOL_2021"/>
<evidence type="ECO:0000259" key="7">
    <source>
        <dbReference type="Pfam" id="PF01761"/>
    </source>
</evidence>
<dbReference type="PANTHER" id="PTHR43622:SF1">
    <property type="entry name" value="3-DEHYDROQUINATE SYNTHASE"/>
    <property type="match status" value="1"/>
</dbReference>
<evidence type="ECO:0000259" key="8">
    <source>
        <dbReference type="Pfam" id="PF24621"/>
    </source>
</evidence>
<sequence>MIIKSNLNDYSVTIESSFEFVTELIGLENAYFVIDKNLYDLYEKRLFSNIAHEKLTIVEALEANKTIETVLQICEAMTIIPAKRNARLVSFGGGIIQDITGFAANILYRGIHWTYIPTTLLAACDSCIGGKTSLNYKHYKNLLGTFFPPEDIRICSDFFKSLTERDFQSGLGEVVKFNIMYGERGLSRIEHDLDLLLNRDENTLNTYLETSLAFKKPFIEEDEFDKNVRIHLNYAHTFGHAFETASNYAIPHGTAVAMGMIVANRVSLQRGILDEELVLRSEQALKRIIHVDFTGINLDIDTIIDAIRKDKKQTSSDLTAVLLYDDMKLGIFKDLKPKFGVKIFQY</sequence>
<feature type="domain" description="3-dehydroquinate synthase N-terminal" evidence="7">
    <location>
        <begin position="57"/>
        <end position="168"/>
    </location>
</feature>
<evidence type="ECO:0000256" key="5">
    <source>
        <dbReference type="ARBA" id="ARBA00023239"/>
    </source>
</evidence>